<reference evidence="15" key="1">
    <citation type="submission" date="2020-11" db="EMBL/GenBank/DDBJ databases">
        <authorList>
            <person name="Tran Van P."/>
        </authorList>
    </citation>
    <scope>NUCLEOTIDE SEQUENCE</scope>
</reference>
<keyword evidence="16" id="KW-1185">Reference proteome</keyword>
<dbReference type="GO" id="GO:1905786">
    <property type="term" value="P:positive regulation of anaphase-promoting complex-dependent catabolic process"/>
    <property type="evidence" value="ECO:0007669"/>
    <property type="project" value="TreeGrafter"/>
</dbReference>
<dbReference type="SUPFAM" id="SSF55550">
    <property type="entry name" value="SH2 domain"/>
    <property type="match status" value="1"/>
</dbReference>
<comment type="similarity">
    <text evidence="1">Belongs to the WD repeat CDC20/Fizzy family.</text>
</comment>
<feature type="repeat" description="WD" evidence="11">
    <location>
        <begin position="763"/>
        <end position="795"/>
    </location>
</feature>
<keyword evidence="9" id="KW-0727">SH2 domain</keyword>
<keyword evidence="4 11" id="KW-0853">WD repeat</keyword>
<evidence type="ECO:0000256" key="1">
    <source>
        <dbReference type="ARBA" id="ARBA00006445"/>
    </source>
</evidence>
<evidence type="ECO:0000313" key="15">
    <source>
        <dbReference type="EMBL" id="CAD7651407.1"/>
    </source>
</evidence>
<dbReference type="PANTHER" id="PTHR19918:SF8">
    <property type="entry name" value="FI02843P"/>
    <property type="match status" value="1"/>
</dbReference>
<evidence type="ECO:0000256" key="7">
    <source>
        <dbReference type="ARBA" id="ARBA00022776"/>
    </source>
</evidence>
<dbReference type="PRINTS" id="PR00401">
    <property type="entry name" value="SH2DOMAIN"/>
</dbReference>
<dbReference type="EMBL" id="OC919474">
    <property type="protein sequence ID" value="CAD7651407.1"/>
    <property type="molecule type" value="Genomic_DNA"/>
</dbReference>
<dbReference type="EMBL" id="CAJPVJ010004649">
    <property type="protein sequence ID" value="CAG2168800.1"/>
    <property type="molecule type" value="Genomic_DNA"/>
</dbReference>
<dbReference type="CDD" id="cd11759">
    <property type="entry name" value="SH3_CRK_C"/>
    <property type="match status" value="1"/>
</dbReference>
<keyword evidence="6" id="KW-0677">Repeat</keyword>
<dbReference type="PRINTS" id="PR00452">
    <property type="entry name" value="SH3DOMAIN"/>
</dbReference>
<dbReference type="InterPro" id="IPR015943">
    <property type="entry name" value="WD40/YVTN_repeat-like_dom_sf"/>
</dbReference>
<accession>A0A7R9M0P3</accession>
<sequence>MAANFDPYDKNSWYFGPINRSEATAILMAENETGVFLVRNSTTIVGDLVLCVREDNKVSHYIINKIQPSADQTRFRIGDQMFPDVPALLNFYKLHYLDTTPLIRPASKRVEKVRARYDFDGSGDSDDLPFKRNEILTVISKDEDQWWTARNSLGQTGSIPVPYVEMMDENNHSIDGQTNVWSPSADNTNANNCNTSQSTPNTRTSEPTKYITPNIHIQRKLPARAVVNKQRIPNAYDKTALKLEKGDIIIVTKTNINGQWEGELNGKVGHFPFTHVTFEADNEDMERTWEVENQILMAHTSMESAITGAPLARWQRKRLETSTSSVNNSLNASLLLNCPVEPVVNMSLNMSVNGANQLSKTPSNTPNKRATPNRSTTPGCGLRANNSSNKAKTPKTPCNGADRFIPNRSAMNADISHYLIMNSKENESQPSDGSNQSAISENLVGDLSNFRIMCYQNKAPVAPEGQANSLKVLYSSSKCSTSSAKKTTRYIPTQPERILDAPDVKNDYYLQLVDWNASNILAVALMREIYLWNANTGDITNLLTLEEEQYVSSVAWIEEGNHLAVGTSDGDIQLWDTDRIKRLRVMSGTAGRVGAMSWNSYVLSGGTKTGLIYNNDVRVANHLISTLNGHNQEVCGLKWSPGGQYLASGGNDNTIQIWNNSMTQNADNNKPIHTFTEHQAAVKALAWCPWRPSCLASGGGTADRTIRIWNCQSGTNLYTVDAKSQVSAILWSKDYKELISSHGYSNNELIIWKYPGLAKVAELTGHTARVLGLVMSPDGSTVASVGADETLRFWECFQMDANKKKKTTVVPKDKLIGNALRSTIR</sequence>
<dbReference type="InterPro" id="IPR036322">
    <property type="entry name" value="WD40_repeat_dom_sf"/>
</dbReference>
<dbReference type="Gene3D" id="2.130.10.10">
    <property type="entry name" value="YVTN repeat-like/Quinoprotein amine dehydrogenase"/>
    <property type="match status" value="1"/>
</dbReference>
<dbReference type="GO" id="GO:1990757">
    <property type="term" value="F:ubiquitin ligase activator activity"/>
    <property type="evidence" value="ECO:0007669"/>
    <property type="project" value="TreeGrafter"/>
</dbReference>
<evidence type="ECO:0000256" key="10">
    <source>
        <dbReference type="PROSITE-ProRule" id="PRU00192"/>
    </source>
</evidence>
<evidence type="ECO:0000256" key="12">
    <source>
        <dbReference type="SAM" id="MobiDB-lite"/>
    </source>
</evidence>
<protein>
    <submittedName>
        <fullName evidence="15">Uncharacterized protein</fullName>
    </submittedName>
</protein>
<dbReference type="PROSITE" id="PS50294">
    <property type="entry name" value="WD_REPEATS_REGION"/>
    <property type="match status" value="3"/>
</dbReference>
<proteinExistence type="inferred from homology"/>
<keyword evidence="5" id="KW-0132">Cell division</keyword>
<evidence type="ECO:0000256" key="9">
    <source>
        <dbReference type="PROSITE-ProRule" id="PRU00191"/>
    </source>
</evidence>
<dbReference type="PROSITE" id="PS50002">
    <property type="entry name" value="SH3"/>
    <property type="match status" value="2"/>
</dbReference>
<dbReference type="InterPro" id="IPR056150">
    <property type="entry name" value="WD40_CDC20-Fz"/>
</dbReference>
<evidence type="ECO:0000259" key="14">
    <source>
        <dbReference type="PROSITE" id="PS50002"/>
    </source>
</evidence>
<organism evidence="15">
    <name type="scientific">Oppiella nova</name>
    <dbReference type="NCBI Taxonomy" id="334625"/>
    <lineage>
        <taxon>Eukaryota</taxon>
        <taxon>Metazoa</taxon>
        <taxon>Ecdysozoa</taxon>
        <taxon>Arthropoda</taxon>
        <taxon>Chelicerata</taxon>
        <taxon>Arachnida</taxon>
        <taxon>Acari</taxon>
        <taxon>Acariformes</taxon>
        <taxon>Sarcoptiformes</taxon>
        <taxon>Oribatida</taxon>
        <taxon>Brachypylina</taxon>
        <taxon>Oppioidea</taxon>
        <taxon>Oppiidae</taxon>
        <taxon>Oppiella</taxon>
    </lineage>
</organism>
<dbReference type="AlphaFoldDB" id="A0A7R9M0P3"/>
<dbReference type="Proteomes" id="UP000728032">
    <property type="component" value="Unassembled WGS sequence"/>
</dbReference>
<feature type="repeat" description="WD" evidence="11">
    <location>
        <begin position="544"/>
        <end position="585"/>
    </location>
</feature>
<dbReference type="GO" id="GO:0031145">
    <property type="term" value="P:anaphase-promoting complex-dependent catabolic process"/>
    <property type="evidence" value="ECO:0007669"/>
    <property type="project" value="TreeGrafter"/>
</dbReference>
<keyword evidence="7" id="KW-0498">Mitosis</keyword>
<dbReference type="SMART" id="SM00326">
    <property type="entry name" value="SH3"/>
    <property type="match status" value="2"/>
</dbReference>
<dbReference type="GO" id="GO:0051301">
    <property type="term" value="P:cell division"/>
    <property type="evidence" value="ECO:0007669"/>
    <property type="project" value="UniProtKB-KW"/>
</dbReference>
<dbReference type="Gene3D" id="2.30.30.40">
    <property type="entry name" value="SH3 Domains"/>
    <property type="match status" value="2"/>
</dbReference>
<dbReference type="InterPro" id="IPR000980">
    <property type="entry name" value="SH2"/>
</dbReference>
<evidence type="ECO:0000256" key="4">
    <source>
        <dbReference type="ARBA" id="ARBA00022574"/>
    </source>
</evidence>
<feature type="repeat" description="WD" evidence="11">
    <location>
        <begin position="627"/>
        <end position="659"/>
    </location>
</feature>
<dbReference type="InterPro" id="IPR001452">
    <property type="entry name" value="SH3_domain"/>
</dbReference>
<evidence type="ECO:0000256" key="6">
    <source>
        <dbReference type="ARBA" id="ARBA00022737"/>
    </source>
</evidence>
<evidence type="ECO:0000256" key="8">
    <source>
        <dbReference type="ARBA" id="ARBA00023306"/>
    </source>
</evidence>
<name>A0A7R9M0P3_9ACAR</name>
<dbReference type="OrthoDB" id="10263272at2759"/>
<dbReference type="Pfam" id="PF00017">
    <property type="entry name" value="SH2"/>
    <property type="match status" value="1"/>
</dbReference>
<dbReference type="InterPro" id="IPR033010">
    <property type="entry name" value="Cdc20/Fizzy"/>
</dbReference>
<feature type="domain" description="SH3" evidence="14">
    <location>
        <begin position="218"/>
        <end position="281"/>
    </location>
</feature>
<dbReference type="PROSITE" id="PS50001">
    <property type="entry name" value="SH2"/>
    <property type="match status" value="1"/>
</dbReference>
<dbReference type="Gene3D" id="3.30.505.10">
    <property type="entry name" value="SH2 domain"/>
    <property type="match status" value="1"/>
</dbReference>
<comment type="similarity">
    <text evidence="2">Belongs to the CRK family.</text>
</comment>
<feature type="compositionally biased region" description="Polar residues" evidence="12">
    <location>
        <begin position="354"/>
        <end position="391"/>
    </location>
</feature>
<evidence type="ECO:0000259" key="13">
    <source>
        <dbReference type="PROSITE" id="PS50001"/>
    </source>
</evidence>
<dbReference type="Pfam" id="PF24807">
    <property type="entry name" value="WD40_CDC20-Fz"/>
    <property type="match status" value="1"/>
</dbReference>
<dbReference type="Pfam" id="PF07653">
    <property type="entry name" value="SH3_2"/>
    <property type="match status" value="1"/>
</dbReference>
<dbReference type="InterPro" id="IPR036028">
    <property type="entry name" value="SH3-like_dom_sf"/>
</dbReference>
<dbReference type="SUPFAM" id="SSF50978">
    <property type="entry name" value="WD40 repeat-like"/>
    <property type="match status" value="1"/>
</dbReference>
<keyword evidence="8" id="KW-0131">Cell cycle</keyword>
<dbReference type="GO" id="GO:0048468">
    <property type="term" value="P:cell development"/>
    <property type="evidence" value="ECO:0007669"/>
    <property type="project" value="UniProtKB-ARBA"/>
</dbReference>
<dbReference type="GO" id="GO:0005680">
    <property type="term" value="C:anaphase-promoting complex"/>
    <property type="evidence" value="ECO:0007669"/>
    <property type="project" value="TreeGrafter"/>
</dbReference>
<evidence type="ECO:0000256" key="5">
    <source>
        <dbReference type="ARBA" id="ARBA00022618"/>
    </source>
</evidence>
<dbReference type="SUPFAM" id="SSF50044">
    <property type="entry name" value="SH3-domain"/>
    <property type="match status" value="2"/>
</dbReference>
<gene>
    <name evidence="15" type="ORF">ONB1V03_LOCUS8284</name>
</gene>
<evidence type="ECO:0000256" key="3">
    <source>
        <dbReference type="ARBA" id="ARBA00022443"/>
    </source>
</evidence>
<feature type="domain" description="SH2" evidence="13">
    <location>
        <begin position="13"/>
        <end position="106"/>
    </location>
</feature>
<dbReference type="PROSITE" id="PS50082">
    <property type="entry name" value="WD_REPEATS_2"/>
    <property type="match status" value="3"/>
</dbReference>
<dbReference type="CDD" id="cd00200">
    <property type="entry name" value="WD40"/>
    <property type="match status" value="1"/>
</dbReference>
<feature type="domain" description="SH3" evidence="14">
    <location>
        <begin position="108"/>
        <end position="169"/>
    </location>
</feature>
<dbReference type="Pfam" id="PF00018">
    <property type="entry name" value="SH3_1"/>
    <property type="match status" value="1"/>
</dbReference>
<feature type="region of interest" description="Disordered" evidence="12">
    <location>
        <begin position="184"/>
        <end position="208"/>
    </location>
</feature>
<dbReference type="CDD" id="cd09926">
    <property type="entry name" value="SH2_CRK_like"/>
    <property type="match status" value="1"/>
</dbReference>
<dbReference type="SMART" id="SM00252">
    <property type="entry name" value="SH2"/>
    <property type="match status" value="1"/>
</dbReference>
<dbReference type="PANTHER" id="PTHR19918">
    <property type="entry name" value="CELL DIVISION CYCLE 20 CDC20 FIZZY -RELATED"/>
    <property type="match status" value="1"/>
</dbReference>
<feature type="region of interest" description="Disordered" evidence="12">
    <location>
        <begin position="354"/>
        <end position="405"/>
    </location>
</feature>
<dbReference type="GO" id="GO:0010997">
    <property type="term" value="F:anaphase-promoting complex binding"/>
    <property type="evidence" value="ECO:0007669"/>
    <property type="project" value="InterPro"/>
</dbReference>
<evidence type="ECO:0000256" key="2">
    <source>
        <dbReference type="ARBA" id="ARBA00009756"/>
    </source>
</evidence>
<keyword evidence="3 10" id="KW-0728">SH3 domain</keyword>
<dbReference type="SMART" id="SM00320">
    <property type="entry name" value="WD40"/>
    <property type="match status" value="6"/>
</dbReference>
<dbReference type="InterPro" id="IPR035458">
    <property type="entry name" value="CRK_SH3_C"/>
</dbReference>
<evidence type="ECO:0000256" key="11">
    <source>
        <dbReference type="PROSITE-ProRule" id="PRU00221"/>
    </source>
</evidence>
<evidence type="ECO:0000313" key="16">
    <source>
        <dbReference type="Proteomes" id="UP000728032"/>
    </source>
</evidence>
<dbReference type="InterPro" id="IPR036860">
    <property type="entry name" value="SH2_dom_sf"/>
</dbReference>
<dbReference type="InterPro" id="IPR001680">
    <property type="entry name" value="WD40_rpt"/>
</dbReference>
<feature type="compositionally biased region" description="Polar residues" evidence="12">
    <location>
        <begin position="184"/>
        <end position="207"/>
    </location>
</feature>